<dbReference type="GO" id="GO:0004141">
    <property type="term" value="F:dethiobiotin synthase activity"/>
    <property type="evidence" value="ECO:0007669"/>
    <property type="project" value="TreeGrafter"/>
</dbReference>
<comment type="catalytic activity">
    <reaction evidence="8 9">
        <text>(8S)-8-amino-7-oxononanoate + S-adenosyl-L-methionine = S-adenosyl-4-methylsulfanyl-2-oxobutanoate + (7R,8S)-7,8-diammoniononanoate</text>
        <dbReference type="Rhea" id="RHEA:16861"/>
        <dbReference type="ChEBI" id="CHEBI:16490"/>
        <dbReference type="ChEBI" id="CHEBI:59789"/>
        <dbReference type="ChEBI" id="CHEBI:149468"/>
        <dbReference type="ChEBI" id="CHEBI:149469"/>
        <dbReference type="EC" id="2.6.1.62"/>
    </reaction>
</comment>
<comment type="similarity">
    <text evidence="9">Belongs to the class-III pyridoxal-phosphate-dependent aminotransferase family. BioA subfamily.</text>
</comment>
<evidence type="ECO:0000256" key="4">
    <source>
        <dbReference type="ARBA" id="ARBA00022679"/>
    </source>
</evidence>
<dbReference type="InterPro" id="IPR005814">
    <property type="entry name" value="Aminotrans_3"/>
</dbReference>
<evidence type="ECO:0000313" key="10">
    <source>
        <dbReference type="EMBL" id="TXC78835.1"/>
    </source>
</evidence>
<dbReference type="GO" id="GO:0005737">
    <property type="term" value="C:cytoplasm"/>
    <property type="evidence" value="ECO:0007669"/>
    <property type="project" value="UniProtKB-SubCell"/>
</dbReference>
<feature type="binding site" evidence="9">
    <location>
        <position position="237"/>
    </location>
    <ligand>
        <name>pyridoxal 5'-phosphate</name>
        <dbReference type="ChEBI" id="CHEBI:597326"/>
    </ligand>
</feature>
<feature type="binding site" evidence="9">
    <location>
        <position position="51"/>
    </location>
    <ligand>
        <name>substrate</name>
    </ligand>
</feature>
<evidence type="ECO:0000256" key="1">
    <source>
        <dbReference type="ARBA" id="ARBA00001933"/>
    </source>
</evidence>
<dbReference type="Proteomes" id="UP000321168">
    <property type="component" value="Unassembled WGS sequence"/>
</dbReference>
<dbReference type="GO" id="GO:0051537">
    <property type="term" value="F:2 iron, 2 sulfur cluster binding"/>
    <property type="evidence" value="ECO:0007669"/>
    <property type="project" value="UniProtKB-KW"/>
</dbReference>
<dbReference type="PIRSF" id="PIRSF000521">
    <property type="entry name" value="Transaminase_4ab_Lys_Orn"/>
    <property type="match status" value="1"/>
</dbReference>
<evidence type="ECO:0000256" key="8">
    <source>
        <dbReference type="ARBA" id="ARBA00048449"/>
    </source>
</evidence>
<feature type="binding site" evidence="9">
    <location>
        <position position="143"/>
    </location>
    <ligand>
        <name>substrate</name>
    </ligand>
</feature>
<dbReference type="EMBL" id="VORB01000005">
    <property type="protein sequence ID" value="TXC78835.1"/>
    <property type="molecule type" value="Genomic_DNA"/>
</dbReference>
<dbReference type="NCBIfam" id="TIGR00508">
    <property type="entry name" value="bioA"/>
    <property type="match status" value="1"/>
</dbReference>
<dbReference type="GO" id="GO:0030170">
    <property type="term" value="F:pyridoxal phosphate binding"/>
    <property type="evidence" value="ECO:0007669"/>
    <property type="project" value="UniProtKB-UniRule"/>
</dbReference>
<sequence length="423" mass="47033">MIDLKAEDLKHVWHPFSPLKSDGNLPVVTKGEGVYLELDNGARLIDAISSWWVNPLGHAHKEIADAVYKQMLTLEHVIFAGFTHEPAIQLSKTIKEIAKHPFDKVFFSDNGSTAVEVALKLAIQYFSNLGSPRKGIVSFKDAYHGDTFGAMAVGQKGTFFKPFEDFVFQVHQIEVPTEENFEELKKGFTELVSSKDIAAFIFEPLVLGAGGMKMYSPEFLAELMNIAKSYGTICIADEVMTGFGRTGKMFATDHLEIAPDLMAVSKCLTGGFMPLSLTLANKKITEAFNNDQVDKVFYHGHSYTANPVGCAAANKTLEILSGGETKKNWERIENKHKGFIPELTQFNKVKNIRLRGTILAFDVQDKSEGYFSDIKEQLKKSFIADGVLLRPLGNTVYIMPPYIISNEQLDTVYGSIKNALQKI</sequence>
<dbReference type="HAMAP" id="MF_00834">
    <property type="entry name" value="BioA"/>
    <property type="match status" value="1"/>
</dbReference>
<feature type="binding site" evidence="9">
    <location>
        <begin position="301"/>
        <end position="302"/>
    </location>
    <ligand>
        <name>pyridoxal 5'-phosphate</name>
        <dbReference type="ChEBI" id="CHEBI:597326"/>
    </ligand>
</feature>
<keyword evidence="11" id="KW-1185">Reference proteome</keyword>
<keyword evidence="3 9" id="KW-0032">Aminotransferase</keyword>
<dbReference type="EC" id="2.6.1.62" evidence="9"/>
<dbReference type="InterPro" id="IPR015424">
    <property type="entry name" value="PyrdxlP-dep_Trfase"/>
</dbReference>
<name>A0A5C6V5E2_9FLAO</name>
<dbReference type="PANTHER" id="PTHR42684:SF3">
    <property type="entry name" value="ADENOSYLMETHIONINE-8-AMINO-7-OXONONANOATE AMINOTRANSFERASE"/>
    <property type="match status" value="1"/>
</dbReference>
<gene>
    <name evidence="9 10" type="primary">bioA</name>
    <name evidence="10" type="ORF">FRX97_06385</name>
</gene>
<evidence type="ECO:0000313" key="11">
    <source>
        <dbReference type="Proteomes" id="UP000321168"/>
    </source>
</evidence>
<proteinExistence type="inferred from homology"/>
<dbReference type="CDD" id="cd00610">
    <property type="entry name" value="OAT_like"/>
    <property type="match status" value="1"/>
</dbReference>
<dbReference type="SUPFAM" id="SSF53383">
    <property type="entry name" value="PLP-dependent transferases"/>
    <property type="match status" value="1"/>
</dbReference>
<dbReference type="GO" id="GO:0009102">
    <property type="term" value="P:biotin biosynthetic process"/>
    <property type="evidence" value="ECO:0007669"/>
    <property type="project" value="UniProtKB-UniRule"/>
</dbReference>
<evidence type="ECO:0000256" key="7">
    <source>
        <dbReference type="ARBA" id="ARBA00022898"/>
    </source>
</evidence>
<dbReference type="Gene3D" id="3.40.640.10">
    <property type="entry name" value="Type I PLP-dependent aspartate aminotransferase-like (Major domain)"/>
    <property type="match status" value="1"/>
</dbReference>
<dbReference type="Gene3D" id="3.90.1150.10">
    <property type="entry name" value="Aspartate Aminotransferase, domain 1"/>
    <property type="match status" value="1"/>
</dbReference>
<evidence type="ECO:0000256" key="2">
    <source>
        <dbReference type="ARBA" id="ARBA00005063"/>
    </source>
</evidence>
<evidence type="ECO:0000256" key="3">
    <source>
        <dbReference type="ARBA" id="ARBA00022576"/>
    </source>
</evidence>
<feature type="binding site" evidence="9">
    <location>
        <position position="390"/>
    </location>
    <ligand>
        <name>substrate</name>
    </ligand>
</feature>
<dbReference type="FunFam" id="3.40.640.10:FF:000004">
    <property type="entry name" value="Acetylornithine aminotransferase"/>
    <property type="match status" value="1"/>
</dbReference>
<comment type="pathway">
    <text evidence="2 9">Cofactor biosynthesis; biotin biosynthesis; 7,8-diaminononanoate from 8-amino-7-oxononanoate (SAM route): step 1/1.</text>
</comment>
<comment type="subunit">
    <text evidence="9">Homodimer.</text>
</comment>
<keyword evidence="5 9" id="KW-0949">S-adenosyl-L-methionine</keyword>
<dbReference type="UniPathway" id="UPA00078">
    <property type="reaction ID" value="UER00160"/>
</dbReference>
<dbReference type="PANTHER" id="PTHR42684">
    <property type="entry name" value="ADENOSYLMETHIONINE-8-AMINO-7-OXONONANOATE AMINOTRANSFERASE"/>
    <property type="match status" value="1"/>
</dbReference>
<dbReference type="InterPro" id="IPR049704">
    <property type="entry name" value="Aminotrans_3_PPA_site"/>
</dbReference>
<comment type="subcellular location">
    <subcellularLocation>
        <location evidence="9">Cytoplasm</location>
    </subcellularLocation>
</comment>
<evidence type="ECO:0000256" key="5">
    <source>
        <dbReference type="ARBA" id="ARBA00022691"/>
    </source>
</evidence>
<dbReference type="InterPro" id="IPR015422">
    <property type="entry name" value="PyrdxlP-dep_Trfase_small"/>
</dbReference>
<feature type="site" description="Participates in the substrate recognition with KAPA and in a stacking interaction with the adenine ring of SAM" evidence="9">
    <location>
        <position position="16"/>
    </location>
</feature>
<keyword evidence="7 9" id="KW-0663">Pyridoxal phosphate</keyword>
<dbReference type="PROSITE" id="PS00600">
    <property type="entry name" value="AA_TRANSFER_CLASS_3"/>
    <property type="match status" value="1"/>
</dbReference>
<feature type="modified residue" description="N6-(pyridoxal phosphate)lysine" evidence="9">
    <location>
        <position position="266"/>
    </location>
</feature>
<dbReference type="NCBIfam" id="NF004624">
    <property type="entry name" value="PRK05964.1"/>
    <property type="match status" value="1"/>
</dbReference>
<evidence type="ECO:0000256" key="6">
    <source>
        <dbReference type="ARBA" id="ARBA00022756"/>
    </source>
</evidence>
<dbReference type="InterPro" id="IPR015421">
    <property type="entry name" value="PyrdxlP-dep_Trfase_major"/>
</dbReference>
<feature type="binding site" evidence="9">
    <location>
        <position position="266"/>
    </location>
    <ligand>
        <name>substrate</name>
    </ligand>
</feature>
<dbReference type="Pfam" id="PF00202">
    <property type="entry name" value="Aminotran_3"/>
    <property type="match status" value="1"/>
</dbReference>
<dbReference type="InterPro" id="IPR005815">
    <property type="entry name" value="BioA"/>
</dbReference>
<keyword evidence="4 9" id="KW-0808">Transferase</keyword>
<accession>A0A5C6V5E2</accession>
<organism evidence="10 11">
    <name type="scientific">Luteibaculum oceani</name>
    <dbReference type="NCBI Taxonomy" id="1294296"/>
    <lineage>
        <taxon>Bacteria</taxon>
        <taxon>Pseudomonadati</taxon>
        <taxon>Bacteroidota</taxon>
        <taxon>Flavobacteriia</taxon>
        <taxon>Flavobacteriales</taxon>
        <taxon>Luteibaculaceae</taxon>
        <taxon>Luteibaculum</taxon>
    </lineage>
</organism>
<dbReference type="RefSeq" id="WP_147014359.1">
    <property type="nucleotide sequence ID" value="NZ_VORB01000005.1"/>
</dbReference>
<dbReference type="GO" id="GO:0004015">
    <property type="term" value="F:adenosylmethionine-8-amino-7-oxononanoate transaminase activity"/>
    <property type="evidence" value="ECO:0007669"/>
    <property type="project" value="UniProtKB-UniRule"/>
</dbReference>
<dbReference type="AlphaFoldDB" id="A0A5C6V5E2"/>
<dbReference type="OrthoDB" id="9807885at2"/>
<reference evidence="10 11" key="1">
    <citation type="submission" date="2019-08" db="EMBL/GenBank/DDBJ databases">
        <title>Genome of Luteibaculum oceani JCM 18817.</title>
        <authorList>
            <person name="Bowman J.P."/>
        </authorList>
    </citation>
    <scope>NUCLEOTIDE SEQUENCE [LARGE SCALE GENOMIC DNA]</scope>
    <source>
        <strain evidence="10 11">JCM 18817</strain>
    </source>
</reference>
<protein>
    <recommendedName>
        <fullName evidence="9">Adenosylmethionine-8-amino-7-oxononanoate aminotransferase</fullName>
        <ecNumber evidence="9">2.6.1.62</ecNumber>
    </recommendedName>
    <alternativeName>
        <fullName evidence="9">7,8-diamino-pelargonic acid aminotransferase</fullName>
        <shortName evidence="9">DAPA AT</shortName>
        <shortName evidence="9">DAPA aminotransferase</shortName>
    </alternativeName>
    <alternativeName>
        <fullName evidence="9">7,8-diaminononanoate synthase</fullName>
        <shortName evidence="9">DANS</shortName>
    </alternativeName>
    <alternativeName>
        <fullName evidence="9">Diaminopelargonic acid synthase</fullName>
    </alternativeName>
</protein>
<keyword evidence="9" id="KW-0963">Cytoplasm</keyword>
<comment type="caution">
    <text evidence="10">The sequence shown here is derived from an EMBL/GenBank/DDBJ whole genome shotgun (WGS) entry which is preliminary data.</text>
</comment>
<comment type="cofactor">
    <cofactor evidence="1 9">
        <name>pyridoxal 5'-phosphate</name>
        <dbReference type="ChEBI" id="CHEBI:597326"/>
    </cofactor>
</comment>
<feature type="binding site" evidence="9">
    <location>
        <begin position="111"/>
        <end position="112"/>
    </location>
    <ligand>
        <name>pyridoxal 5'-phosphate</name>
        <dbReference type="ChEBI" id="CHEBI:597326"/>
    </ligand>
</feature>
<keyword evidence="6 9" id="KW-0093">Biotin biosynthesis</keyword>
<comment type="function">
    <text evidence="9">Catalyzes the transfer of the alpha-amino group from S-adenosyl-L-methionine (SAM) to 7-keto-8-aminopelargonic acid (KAPA) to form 7,8-diaminopelargonic acid (DAPA). It is the only aminotransferase known to utilize SAM as an amino donor.</text>
</comment>
<evidence type="ECO:0000256" key="9">
    <source>
        <dbReference type="HAMAP-Rule" id="MF_00834"/>
    </source>
</evidence>
<feature type="binding site" evidence="9">
    <location>
        <position position="300"/>
    </location>
    <ligand>
        <name>substrate</name>
    </ligand>
</feature>